<dbReference type="PANTHER" id="PTHR35910">
    <property type="entry name" value="2EXR DOMAIN-CONTAINING PROTEIN"/>
    <property type="match status" value="1"/>
</dbReference>
<feature type="domain" description="2EXR" evidence="2">
    <location>
        <begin position="21"/>
        <end position="114"/>
    </location>
</feature>
<sequence>MSELSDSSTSAMTEAPSGKTFTVFDKLPIEIRLEIWKESIPEGRVVAVTDRRARLEGWGGSFDGFRAQISARWTVPAVMQVCQESRNEVKKTYTYILKDQLGFAVPFNFQHDTLLMDGPDGTVSMWSFEKAGRNDENCRKELAMIHANLKHLAIQGQRLLPRTLNEVQQFTNLETLVLPSNPFWNAPEGHDAFNLRISERLRLTWSQLKQEGDIKDVKLRSGEDSVNDGKSGTTRQSVAKSFAVPSFAHYFEPIFGDNSDYSKIQSHPEVKFMVEKDLRVHLAAGTNVTVSYIDSADHPAAKEARRRISTSDDDPEAMTPKSFSDIFSPLPPPTTRYPAAMVELDEFLLRLSRFCVVHRKPPNTQQILSLWNVRSPIATSLRHIHIGPDDPRLMKLQNRSLQDLTRH</sequence>
<reference evidence="3 4" key="1">
    <citation type="submission" date="2015-10" db="EMBL/GenBank/DDBJ databases">
        <title>Full genome of DAOMC 229536 Phialocephala scopiformis, a fungal endophyte of spruce producing the potent anti-insectan compound rugulosin.</title>
        <authorList>
            <consortium name="DOE Joint Genome Institute"/>
            <person name="Walker A.K."/>
            <person name="Frasz S.L."/>
            <person name="Seifert K.A."/>
            <person name="Miller J.D."/>
            <person name="Mondo S.J."/>
            <person name="Labutti K."/>
            <person name="Lipzen A."/>
            <person name="Dockter R."/>
            <person name="Kennedy M."/>
            <person name="Grigoriev I.V."/>
            <person name="Spatafora J.W."/>
        </authorList>
    </citation>
    <scope>NUCLEOTIDE SEQUENCE [LARGE SCALE GENOMIC DNA]</scope>
    <source>
        <strain evidence="3 4">CBS 120377</strain>
    </source>
</reference>
<dbReference type="GeneID" id="28832592"/>
<evidence type="ECO:0000313" key="3">
    <source>
        <dbReference type="EMBL" id="KUJ13518.1"/>
    </source>
</evidence>
<gene>
    <name evidence="3" type="ORF">LY89DRAFT_785192</name>
</gene>
<protein>
    <recommendedName>
        <fullName evidence="2">2EXR domain-containing protein</fullName>
    </recommendedName>
</protein>
<dbReference type="OrthoDB" id="3546385at2759"/>
<feature type="region of interest" description="Disordered" evidence="1">
    <location>
        <begin position="301"/>
        <end position="325"/>
    </location>
</feature>
<dbReference type="KEGG" id="psco:LY89DRAFT_785192"/>
<evidence type="ECO:0000259" key="2">
    <source>
        <dbReference type="Pfam" id="PF20150"/>
    </source>
</evidence>
<dbReference type="InterPro" id="IPR045518">
    <property type="entry name" value="2EXR"/>
</dbReference>
<proteinExistence type="predicted"/>
<evidence type="ECO:0000313" key="4">
    <source>
        <dbReference type="Proteomes" id="UP000070700"/>
    </source>
</evidence>
<organism evidence="3 4">
    <name type="scientific">Mollisia scopiformis</name>
    <name type="common">Conifer needle endophyte fungus</name>
    <name type="synonym">Phialocephala scopiformis</name>
    <dbReference type="NCBI Taxonomy" id="149040"/>
    <lineage>
        <taxon>Eukaryota</taxon>
        <taxon>Fungi</taxon>
        <taxon>Dikarya</taxon>
        <taxon>Ascomycota</taxon>
        <taxon>Pezizomycotina</taxon>
        <taxon>Leotiomycetes</taxon>
        <taxon>Helotiales</taxon>
        <taxon>Mollisiaceae</taxon>
        <taxon>Mollisia</taxon>
    </lineage>
</organism>
<evidence type="ECO:0000256" key="1">
    <source>
        <dbReference type="SAM" id="MobiDB-lite"/>
    </source>
</evidence>
<dbReference type="EMBL" id="KQ947422">
    <property type="protein sequence ID" value="KUJ13518.1"/>
    <property type="molecule type" value="Genomic_DNA"/>
</dbReference>
<dbReference type="RefSeq" id="XP_018067873.1">
    <property type="nucleotide sequence ID" value="XM_018222866.1"/>
</dbReference>
<dbReference type="PANTHER" id="PTHR35910:SF6">
    <property type="entry name" value="2EXR DOMAIN-CONTAINING PROTEIN"/>
    <property type="match status" value="1"/>
</dbReference>
<keyword evidence="4" id="KW-1185">Reference proteome</keyword>
<accession>A0A194WZZ3</accession>
<dbReference type="Proteomes" id="UP000070700">
    <property type="component" value="Unassembled WGS sequence"/>
</dbReference>
<dbReference type="AlphaFoldDB" id="A0A194WZZ3"/>
<name>A0A194WZZ3_MOLSC</name>
<dbReference type="InParanoid" id="A0A194WZZ3"/>
<dbReference type="Pfam" id="PF20150">
    <property type="entry name" value="2EXR"/>
    <property type="match status" value="1"/>
</dbReference>